<dbReference type="GO" id="GO:0005506">
    <property type="term" value="F:iron ion binding"/>
    <property type="evidence" value="ECO:0007669"/>
    <property type="project" value="InterPro"/>
</dbReference>
<proteinExistence type="inferred from homology"/>
<comment type="caution">
    <text evidence="6">The sequence shown here is derived from an EMBL/GenBank/DDBJ whole genome shotgun (WGS) entry which is preliminary data.</text>
</comment>
<evidence type="ECO:0000256" key="1">
    <source>
        <dbReference type="ARBA" id="ARBA00009324"/>
    </source>
</evidence>
<dbReference type="PANTHER" id="PTHR31899:SF9">
    <property type="entry name" value="BETA-CAROTENE 3-HYDROXYLASE 1, CHLOROPLASTIC"/>
    <property type="match status" value="1"/>
</dbReference>
<evidence type="ECO:0000256" key="4">
    <source>
        <dbReference type="SAM" id="Phobius"/>
    </source>
</evidence>
<dbReference type="PANTHER" id="PTHR31899">
    <property type="entry name" value="BETA-CAROTENE 3-HYDROXYLASE 1, CHLOROPLASTIC"/>
    <property type="match status" value="1"/>
</dbReference>
<evidence type="ECO:0000256" key="2">
    <source>
        <dbReference type="ARBA" id="ARBA00022746"/>
    </source>
</evidence>
<feature type="transmembrane region" description="Helical" evidence="4">
    <location>
        <begin position="77"/>
        <end position="96"/>
    </location>
</feature>
<accession>A0A8I1KGM9</accession>
<evidence type="ECO:0000313" key="7">
    <source>
        <dbReference type="Proteomes" id="UP000623250"/>
    </source>
</evidence>
<evidence type="ECO:0000259" key="5">
    <source>
        <dbReference type="Pfam" id="PF04116"/>
    </source>
</evidence>
<evidence type="ECO:0000313" key="6">
    <source>
        <dbReference type="EMBL" id="MBJ7542905.1"/>
    </source>
</evidence>
<feature type="transmembrane region" description="Helical" evidence="4">
    <location>
        <begin position="6"/>
        <end position="25"/>
    </location>
</feature>
<comment type="similarity">
    <text evidence="1">Belongs to the sterol desaturase family.</text>
</comment>
<feature type="domain" description="Fatty acid hydroxylase" evidence="5">
    <location>
        <begin position="12"/>
        <end position="142"/>
    </location>
</feature>
<organism evidence="6 7">
    <name type="scientific">Rhodomicrobium udaipurense</name>
    <dbReference type="NCBI Taxonomy" id="1202716"/>
    <lineage>
        <taxon>Bacteria</taxon>
        <taxon>Pseudomonadati</taxon>
        <taxon>Pseudomonadota</taxon>
        <taxon>Alphaproteobacteria</taxon>
        <taxon>Hyphomicrobiales</taxon>
        <taxon>Hyphomicrobiaceae</taxon>
        <taxon>Rhodomicrobium</taxon>
    </lineage>
</organism>
<dbReference type="GO" id="GO:0010291">
    <property type="term" value="F:beta-carotene 3-hydroxylase activity"/>
    <property type="evidence" value="ECO:0007669"/>
    <property type="project" value="TreeGrafter"/>
</dbReference>
<keyword evidence="4" id="KW-0812">Transmembrane</keyword>
<protein>
    <submittedName>
        <fullName evidence="6">Sterol desaturase family protein</fullName>
    </submittedName>
</protein>
<keyword evidence="4" id="KW-1133">Transmembrane helix</keyword>
<reference evidence="6 7" key="1">
    <citation type="submission" date="2020-12" db="EMBL/GenBank/DDBJ databases">
        <title>Revised draft genomes of Rhodomicrobium vannielii ATCC 17100 and Rhodomicrobium udaipurense JA643.</title>
        <authorList>
            <person name="Conners E.M."/>
            <person name="Davenport E.J."/>
            <person name="Bose A."/>
        </authorList>
    </citation>
    <scope>NUCLEOTIDE SEQUENCE [LARGE SCALE GENOMIC DNA]</scope>
    <source>
        <strain evidence="6 7">JA643</strain>
    </source>
</reference>
<dbReference type="GO" id="GO:0016119">
    <property type="term" value="P:carotene metabolic process"/>
    <property type="evidence" value="ECO:0007669"/>
    <property type="project" value="TreeGrafter"/>
</dbReference>
<gene>
    <name evidence="6" type="ORF">JDN41_04965</name>
</gene>
<dbReference type="Proteomes" id="UP000623250">
    <property type="component" value="Unassembled WGS sequence"/>
</dbReference>
<dbReference type="InterPro" id="IPR045019">
    <property type="entry name" value="BETA-OHASE-like"/>
</dbReference>
<dbReference type="GO" id="GO:0016123">
    <property type="term" value="P:xanthophyll biosynthetic process"/>
    <property type="evidence" value="ECO:0007669"/>
    <property type="project" value="TreeGrafter"/>
</dbReference>
<dbReference type="AlphaFoldDB" id="A0A8I1KGM9"/>
<dbReference type="RefSeq" id="WP_037238616.1">
    <property type="nucleotide sequence ID" value="NZ_JAEMUK010000009.1"/>
</dbReference>
<name>A0A8I1KGM9_9HYPH</name>
<dbReference type="InterPro" id="IPR006694">
    <property type="entry name" value="Fatty_acid_hydroxylase"/>
</dbReference>
<feature type="transmembrane region" description="Helical" evidence="4">
    <location>
        <begin position="54"/>
        <end position="71"/>
    </location>
</feature>
<keyword evidence="2" id="KW-0125">Carotenoid biosynthesis</keyword>
<sequence>MSDWLIYIALFFAVFFFMEGTAWFLHKYVMHGFLWVVHKSHHEPRTGAWELNDAFGIFFAGIAIALIAWGVQFGGPTWAWVVGAGVTAYGFVYFLAHDVLVHHRLGVNIHPKSGYLRRLYQAHRLHHAVDGKAGCVSFGFVFPPSPERLKKKLQELAPLRAAQRNKLDAKRFTPDGETLH</sequence>
<keyword evidence="3" id="KW-0560">Oxidoreductase</keyword>
<keyword evidence="4" id="KW-0472">Membrane</keyword>
<keyword evidence="7" id="KW-1185">Reference proteome</keyword>
<dbReference type="Pfam" id="PF04116">
    <property type="entry name" value="FA_hydroxylase"/>
    <property type="match status" value="1"/>
</dbReference>
<evidence type="ECO:0000256" key="3">
    <source>
        <dbReference type="ARBA" id="ARBA00023002"/>
    </source>
</evidence>
<dbReference type="EMBL" id="JAEMUK010000009">
    <property type="protein sequence ID" value="MBJ7542905.1"/>
    <property type="molecule type" value="Genomic_DNA"/>
</dbReference>